<evidence type="ECO:0000259" key="5">
    <source>
        <dbReference type="PROSITE" id="PS50921"/>
    </source>
</evidence>
<dbReference type="SUPFAM" id="SSF55781">
    <property type="entry name" value="GAF domain-like"/>
    <property type="match status" value="1"/>
</dbReference>
<keyword evidence="7" id="KW-1185">Reference proteome</keyword>
<evidence type="ECO:0000313" key="6">
    <source>
        <dbReference type="EMBL" id="MFC4958161.1"/>
    </source>
</evidence>
<dbReference type="Gene3D" id="3.30.450.40">
    <property type="match status" value="1"/>
</dbReference>
<evidence type="ECO:0000313" key="7">
    <source>
        <dbReference type="Proteomes" id="UP001595834"/>
    </source>
</evidence>
<keyword evidence="1" id="KW-0808">Transferase</keyword>
<dbReference type="EMBL" id="JBHSIZ010000018">
    <property type="protein sequence ID" value="MFC4958161.1"/>
    <property type="molecule type" value="Genomic_DNA"/>
</dbReference>
<dbReference type="SUPFAM" id="SSF52172">
    <property type="entry name" value="CheY-like"/>
    <property type="match status" value="1"/>
</dbReference>
<keyword evidence="3" id="KW-0805">Transcription regulation</keyword>
<keyword evidence="4" id="KW-0804">Transcription</keyword>
<evidence type="ECO:0000256" key="3">
    <source>
        <dbReference type="ARBA" id="ARBA00023015"/>
    </source>
</evidence>
<dbReference type="SMART" id="SM01012">
    <property type="entry name" value="ANTAR"/>
    <property type="match status" value="1"/>
</dbReference>
<dbReference type="InterPro" id="IPR005561">
    <property type="entry name" value="ANTAR"/>
</dbReference>
<dbReference type="PROSITE" id="PS50921">
    <property type="entry name" value="ANTAR"/>
    <property type="match status" value="1"/>
</dbReference>
<evidence type="ECO:0000256" key="4">
    <source>
        <dbReference type="ARBA" id="ARBA00023163"/>
    </source>
</evidence>
<dbReference type="Gene3D" id="1.10.10.10">
    <property type="entry name" value="Winged helix-like DNA-binding domain superfamily/Winged helix DNA-binding domain"/>
    <property type="match status" value="1"/>
</dbReference>
<comment type="caution">
    <text evidence="6">The sequence shown here is derived from an EMBL/GenBank/DDBJ whole genome shotgun (WGS) entry which is preliminary data.</text>
</comment>
<proteinExistence type="predicted"/>
<keyword evidence="2" id="KW-0418">Kinase</keyword>
<dbReference type="RefSeq" id="WP_344371400.1">
    <property type="nucleotide sequence ID" value="NZ_BAAASQ010000004.1"/>
</dbReference>
<organism evidence="6 7">
    <name type="scientific">Streptomyces mauvecolor</name>
    <dbReference type="NCBI Taxonomy" id="58345"/>
    <lineage>
        <taxon>Bacteria</taxon>
        <taxon>Bacillati</taxon>
        <taxon>Actinomycetota</taxon>
        <taxon>Actinomycetes</taxon>
        <taxon>Kitasatosporales</taxon>
        <taxon>Streptomycetaceae</taxon>
        <taxon>Streptomyces</taxon>
    </lineage>
</organism>
<evidence type="ECO:0000256" key="1">
    <source>
        <dbReference type="ARBA" id="ARBA00022679"/>
    </source>
</evidence>
<protein>
    <submittedName>
        <fullName evidence="6">ANTAR domain-containing protein</fullName>
    </submittedName>
</protein>
<dbReference type="Proteomes" id="UP001595834">
    <property type="component" value="Unassembled WGS sequence"/>
</dbReference>
<dbReference type="InterPro" id="IPR036388">
    <property type="entry name" value="WH-like_DNA-bd_sf"/>
</dbReference>
<dbReference type="Pfam" id="PF01590">
    <property type="entry name" value="GAF"/>
    <property type="match status" value="1"/>
</dbReference>
<evidence type="ECO:0000256" key="2">
    <source>
        <dbReference type="ARBA" id="ARBA00022777"/>
    </source>
</evidence>
<dbReference type="Pfam" id="PF03861">
    <property type="entry name" value="ANTAR"/>
    <property type="match status" value="1"/>
</dbReference>
<name>A0ABV9UNN9_9ACTN</name>
<dbReference type="InterPro" id="IPR029016">
    <property type="entry name" value="GAF-like_dom_sf"/>
</dbReference>
<feature type="domain" description="ANTAR" evidence="5">
    <location>
        <begin position="19"/>
        <end position="81"/>
    </location>
</feature>
<reference evidence="7" key="1">
    <citation type="journal article" date="2019" name="Int. J. Syst. Evol. Microbiol.">
        <title>The Global Catalogue of Microorganisms (GCM) 10K type strain sequencing project: providing services to taxonomists for standard genome sequencing and annotation.</title>
        <authorList>
            <consortium name="The Broad Institute Genomics Platform"/>
            <consortium name="The Broad Institute Genome Sequencing Center for Infectious Disease"/>
            <person name="Wu L."/>
            <person name="Ma J."/>
        </authorList>
    </citation>
    <scope>NUCLEOTIDE SEQUENCE [LARGE SCALE GENOMIC DNA]</scope>
    <source>
        <strain evidence="7">CCM 7224</strain>
    </source>
</reference>
<gene>
    <name evidence="6" type="ORF">ACFPFX_17910</name>
</gene>
<sequence>MTDVLGGTGTEADGTAEEAERLRREIRDLRAQVRSRPLIAQAQGLLTERYRLRGAEVAFALMQQASQRFNIKLRAVAEAVIAVPRPDTDQSLWFPGRTRHGAPPLDTLGMDGADRAHHSEVLSAVLTQALAITSASMGNVQLADRAGRVLRMEKHTGLSAEFVDFFAVVGDRGTSCAQAAADVAQTTVRDVATDPVFTPQARETILKAGSRACHSIPLATSDGTCVGMVSAHLDRPIQDLHPAQLAALEQTGRQAGAWLSWHERTIVLDALEYLHATARDPAATPSARRR</sequence>
<dbReference type="InterPro" id="IPR011006">
    <property type="entry name" value="CheY-like_superfamily"/>
</dbReference>
<accession>A0ABV9UNN9</accession>
<dbReference type="InterPro" id="IPR003018">
    <property type="entry name" value="GAF"/>
</dbReference>